<accession>A0A5E4PXD9</accession>
<gene>
    <name evidence="2" type="ORF">LSINAPIS_LOCUS2893</name>
</gene>
<keyword evidence="1" id="KW-0175">Coiled coil</keyword>
<evidence type="ECO:0000313" key="3">
    <source>
        <dbReference type="Proteomes" id="UP000324832"/>
    </source>
</evidence>
<evidence type="ECO:0000256" key="1">
    <source>
        <dbReference type="SAM" id="Coils"/>
    </source>
</evidence>
<sequence>MGFISEDNDRKTKMLSKLNSRLIEEYLGKPGIKVVADDLNYYLQNHRIENANSLEILRDSGFKLMPKMRLKIMNQNMINSKVNKQKKLIKQTDDINTNKFKENSNDLECVTNNKNVNFACHKKDLTSLLIMMTISSQEHPKDELDKIDSEELIKSQNKTDIDGSQEYNTNSSIDTDCLNLDSKFTNTRQNYVARKYLNKWQKYVRTRAKNILQHKKEQSINLFLEKLAKKKNENNQIQSSVKKAVENVRDFSSYQHRFKIQKHIIALQKAKLEEQNKVIEQLKYNKIVEASRESLDSMREEIHRTYYEIDRHLKPKLKTLTNELNLKELQEPSLILHCLKVPQFLQRMEARARDREEKHALIRERRKQMEEERIRLKQQAEIAKAEMDKEEKLRRIKELKDKRKKEKIENIRKKQHAERMRALIVMADLHYEKNLMAKYGIKPLRHLIQMKYDNVEKAAAHYRFQLMKNIFLHWMWHTEDMWFERNYKATDFYRKMLLAKGITCFKKVMINYLYKREDYCDLYITQLVFNKLREAVKISKDESQMKWKKAVLYHNSNILFKTFTCWRTLPALYALKREQDARKQKWRQKVLLVVPDYKPPDD</sequence>
<organism evidence="2 3">
    <name type="scientific">Leptidea sinapis</name>
    <dbReference type="NCBI Taxonomy" id="189913"/>
    <lineage>
        <taxon>Eukaryota</taxon>
        <taxon>Metazoa</taxon>
        <taxon>Ecdysozoa</taxon>
        <taxon>Arthropoda</taxon>
        <taxon>Hexapoda</taxon>
        <taxon>Insecta</taxon>
        <taxon>Pterygota</taxon>
        <taxon>Neoptera</taxon>
        <taxon>Endopterygota</taxon>
        <taxon>Lepidoptera</taxon>
        <taxon>Glossata</taxon>
        <taxon>Ditrysia</taxon>
        <taxon>Papilionoidea</taxon>
        <taxon>Pieridae</taxon>
        <taxon>Dismorphiinae</taxon>
        <taxon>Leptidea</taxon>
    </lineage>
</organism>
<dbReference type="InterPro" id="IPR052270">
    <property type="entry name" value="CACF_protein"/>
</dbReference>
<feature type="coiled-coil region" evidence="1">
    <location>
        <begin position="345"/>
        <end position="416"/>
    </location>
</feature>
<reference evidence="2 3" key="1">
    <citation type="submission" date="2017-07" db="EMBL/GenBank/DDBJ databases">
        <authorList>
            <person name="Talla V."/>
            <person name="Backstrom N."/>
        </authorList>
    </citation>
    <scope>NUCLEOTIDE SEQUENCE [LARGE SCALE GENOMIC DNA]</scope>
</reference>
<dbReference type="EMBL" id="FZQP02000648">
    <property type="protein sequence ID" value="VVC89854.1"/>
    <property type="molecule type" value="Genomic_DNA"/>
</dbReference>
<keyword evidence="3" id="KW-1185">Reference proteome</keyword>
<feature type="coiled-coil region" evidence="1">
    <location>
        <begin position="227"/>
        <end position="285"/>
    </location>
</feature>
<dbReference type="Proteomes" id="UP000324832">
    <property type="component" value="Unassembled WGS sequence"/>
</dbReference>
<evidence type="ECO:0000313" key="2">
    <source>
        <dbReference type="EMBL" id="VVC89854.1"/>
    </source>
</evidence>
<protein>
    <submittedName>
        <fullName evidence="2">Uncharacterized protein</fullName>
    </submittedName>
</protein>
<name>A0A5E4PXD9_9NEOP</name>
<dbReference type="AlphaFoldDB" id="A0A5E4PXD9"/>
<proteinExistence type="predicted"/>
<dbReference type="PANTHER" id="PTHR22028">
    <property type="entry name" value="SFI1 SPINDLE BODY DOMAIN-CONTAINING PROTEIN-RELATED"/>
    <property type="match status" value="1"/>
</dbReference>
<dbReference type="PANTHER" id="PTHR22028:SF5">
    <property type="entry name" value="COILED-COIL DOMAIN-CONTAINING PROTEIN 191"/>
    <property type="match status" value="1"/>
</dbReference>